<proteinExistence type="predicted"/>
<protein>
    <submittedName>
        <fullName evidence="1">Uncharacterized protein</fullName>
    </submittedName>
</protein>
<accession>A0A1N7EZQ4</accession>
<sequence>MSANDTEHGKVDLSQAEDANTVVRAKLRSPDGDFLDDLFRCLVRG</sequence>
<organism evidence="1 2">
    <name type="scientific">Haladaptatus litoreus</name>
    <dbReference type="NCBI Taxonomy" id="553468"/>
    <lineage>
        <taxon>Archaea</taxon>
        <taxon>Methanobacteriati</taxon>
        <taxon>Methanobacteriota</taxon>
        <taxon>Stenosarchaea group</taxon>
        <taxon>Halobacteria</taxon>
        <taxon>Halobacteriales</taxon>
        <taxon>Haladaptataceae</taxon>
        <taxon>Haladaptatus</taxon>
    </lineage>
</organism>
<dbReference type="Proteomes" id="UP000186914">
    <property type="component" value="Unassembled WGS sequence"/>
</dbReference>
<evidence type="ECO:0000313" key="2">
    <source>
        <dbReference type="Proteomes" id="UP000186914"/>
    </source>
</evidence>
<name>A0A1N7EZQ4_9EURY</name>
<dbReference type="AlphaFoldDB" id="A0A1N7EZQ4"/>
<dbReference type="EMBL" id="FTNO01000007">
    <property type="protein sequence ID" value="SIR93579.1"/>
    <property type="molecule type" value="Genomic_DNA"/>
</dbReference>
<keyword evidence="2" id="KW-1185">Reference proteome</keyword>
<reference evidence="2" key="1">
    <citation type="submission" date="2017-01" db="EMBL/GenBank/DDBJ databases">
        <authorList>
            <person name="Varghese N."/>
            <person name="Submissions S."/>
        </authorList>
    </citation>
    <scope>NUCLEOTIDE SEQUENCE [LARGE SCALE GENOMIC DNA]</scope>
    <source>
        <strain evidence="2">CGMCC 1.7737</strain>
    </source>
</reference>
<evidence type="ECO:0000313" key="1">
    <source>
        <dbReference type="EMBL" id="SIR93579.1"/>
    </source>
</evidence>
<gene>
    <name evidence="1" type="ORF">SAMN05421858_4671</name>
</gene>